<accession>A0A4R6IFQ3</accession>
<comment type="caution">
    <text evidence="2">The sequence shown here is derived from an EMBL/GenBank/DDBJ whole genome shotgun (WGS) entry which is preliminary data.</text>
</comment>
<dbReference type="RefSeq" id="WP_133557834.1">
    <property type="nucleotide sequence ID" value="NZ_SNWM01000004.1"/>
</dbReference>
<dbReference type="AlphaFoldDB" id="A0A4R6IFQ3"/>
<dbReference type="EMBL" id="SNWM01000004">
    <property type="protein sequence ID" value="TDO20932.1"/>
    <property type="molecule type" value="Genomic_DNA"/>
</dbReference>
<organism evidence="2 3">
    <name type="scientific">Pedobacter duraquae</name>
    <dbReference type="NCBI Taxonomy" id="425511"/>
    <lineage>
        <taxon>Bacteria</taxon>
        <taxon>Pseudomonadati</taxon>
        <taxon>Bacteroidota</taxon>
        <taxon>Sphingobacteriia</taxon>
        <taxon>Sphingobacteriales</taxon>
        <taxon>Sphingobacteriaceae</taxon>
        <taxon>Pedobacter</taxon>
    </lineage>
</organism>
<gene>
    <name evidence="2" type="ORF">CLV32_3568</name>
</gene>
<reference evidence="2 3" key="1">
    <citation type="submission" date="2019-03" db="EMBL/GenBank/DDBJ databases">
        <title>Genomic Encyclopedia of Archaeal and Bacterial Type Strains, Phase II (KMG-II): from individual species to whole genera.</title>
        <authorList>
            <person name="Goeker M."/>
        </authorList>
    </citation>
    <scope>NUCLEOTIDE SEQUENCE [LARGE SCALE GENOMIC DNA]</scope>
    <source>
        <strain evidence="2 3">DSM 19034</strain>
    </source>
</reference>
<name>A0A4R6IFQ3_9SPHI</name>
<evidence type="ECO:0000313" key="3">
    <source>
        <dbReference type="Proteomes" id="UP000295499"/>
    </source>
</evidence>
<evidence type="ECO:0008006" key="4">
    <source>
        <dbReference type="Google" id="ProtNLM"/>
    </source>
</evidence>
<dbReference type="OrthoDB" id="645785at2"/>
<feature type="chain" id="PRO_5020203063" description="SRPBCC family protein" evidence="1">
    <location>
        <begin position="22"/>
        <end position="173"/>
    </location>
</feature>
<proteinExistence type="predicted"/>
<evidence type="ECO:0000256" key="1">
    <source>
        <dbReference type="SAM" id="SignalP"/>
    </source>
</evidence>
<protein>
    <recommendedName>
        <fullName evidence="4">SRPBCC family protein</fullName>
    </recommendedName>
</protein>
<dbReference type="Proteomes" id="UP000295499">
    <property type="component" value="Unassembled WGS sequence"/>
</dbReference>
<evidence type="ECO:0000313" key="2">
    <source>
        <dbReference type="EMBL" id="TDO20932.1"/>
    </source>
</evidence>
<feature type="signal peptide" evidence="1">
    <location>
        <begin position="1"/>
        <end position="21"/>
    </location>
</feature>
<keyword evidence="3" id="KW-1185">Reference proteome</keyword>
<sequence>MKRQLIIICLTLTCLTNTSQAQENLKIAWPGDIKWKIGSNQKSGNTRMVELIPENESINNWTILGTMISIMGSRSTSVEKVMEMTYNQTVKNAPKAKLTMIEKGIKSGSTWILFRVESPGFNNSKIPESQLYYIIQGKKALYSNFVAVKQPALGVLFVEKWAKVFKNSALVDQ</sequence>
<keyword evidence="1" id="KW-0732">Signal</keyword>